<dbReference type="HOGENOM" id="CLU_076325_0_0_11"/>
<dbReference type="OrthoDB" id="3405072at2"/>
<feature type="compositionally biased region" description="Polar residues" evidence="1">
    <location>
        <begin position="48"/>
        <end position="61"/>
    </location>
</feature>
<feature type="compositionally biased region" description="Low complexity" evidence="1">
    <location>
        <begin position="37"/>
        <end position="47"/>
    </location>
</feature>
<dbReference type="InterPro" id="IPR025637">
    <property type="entry name" value="DUF4333"/>
</dbReference>
<sequence length="224" mass="23574">MSAPYGGNNPAQWGQQPHADPNSGGFTQPGGYGQQPGYGQPAYGAPQNPQASQPQYGQQPAQHPYDPANAYGQQAGYPQQQGQYGGMYGQDYGQQPTHYGQQPPQQPGQPGQPGQGGKSGKGLWIGIVAAVVVLGAAAVVLFWKPGLLNTTTFDEQSVEQSVQRLVQESFGIEASDVDCPGDQPVEKGHTYSCTLTAGGEQQSVKITVTSEEGHYTVDKPSPQG</sequence>
<feature type="transmembrane region" description="Helical" evidence="2">
    <location>
        <begin position="122"/>
        <end position="143"/>
    </location>
</feature>
<feature type="compositionally biased region" description="Low complexity" evidence="1">
    <location>
        <begin position="89"/>
        <end position="103"/>
    </location>
</feature>
<feature type="domain" description="DUF4333" evidence="3">
    <location>
        <begin position="137"/>
        <end position="213"/>
    </location>
</feature>
<evidence type="ECO:0000259" key="3">
    <source>
        <dbReference type="Pfam" id="PF14230"/>
    </source>
</evidence>
<dbReference type="Proteomes" id="UP000004705">
    <property type="component" value="Chromosome"/>
</dbReference>
<gene>
    <name evidence="4" type="ORF">SacazDRAFT_00837</name>
</gene>
<proteinExistence type="predicted"/>
<protein>
    <recommendedName>
        <fullName evidence="3">DUF4333 domain-containing protein</fullName>
    </recommendedName>
</protein>
<dbReference type="Pfam" id="PF14230">
    <property type="entry name" value="DUF4333"/>
    <property type="match status" value="1"/>
</dbReference>
<reference evidence="4 5" key="1">
    <citation type="journal article" date="2012" name="Stand. Genomic Sci.">
        <title>Genome sequence of the soil bacterium Saccharomonospora azurea type strain (NA-128(T)).</title>
        <authorList>
            <person name="Klenk H.P."/>
            <person name="Held B."/>
            <person name="Lucas S."/>
            <person name="Lapidus A."/>
            <person name="Copeland A."/>
            <person name="Hammon N."/>
            <person name="Pitluck S."/>
            <person name="Goodwin L.A."/>
            <person name="Han C."/>
            <person name="Tapia R."/>
            <person name="Brambilla E.M."/>
            <person name="Potter G."/>
            <person name="Land M."/>
            <person name="Ivanova N."/>
            <person name="Rohde M."/>
            <person name="Goker M."/>
            <person name="Detter J.C."/>
            <person name="Kyrpides N.C."/>
            <person name="Woyke T."/>
        </authorList>
    </citation>
    <scope>NUCLEOTIDE SEQUENCE [LARGE SCALE GENOMIC DNA]</scope>
    <source>
        <strain evidence="4 5">NA-128</strain>
    </source>
</reference>
<feature type="region of interest" description="Disordered" evidence="1">
    <location>
        <begin position="1"/>
        <end position="119"/>
    </location>
</feature>
<keyword evidence="5" id="KW-1185">Reference proteome</keyword>
<evidence type="ECO:0000256" key="1">
    <source>
        <dbReference type="SAM" id="MobiDB-lite"/>
    </source>
</evidence>
<evidence type="ECO:0000313" key="5">
    <source>
        <dbReference type="Proteomes" id="UP000004705"/>
    </source>
</evidence>
<evidence type="ECO:0000313" key="4">
    <source>
        <dbReference type="EMBL" id="EHY87784.1"/>
    </source>
</evidence>
<accession>H8GCU8</accession>
<keyword evidence="2" id="KW-1133">Transmembrane helix</keyword>
<feature type="compositionally biased region" description="Gly residues" evidence="1">
    <location>
        <begin position="27"/>
        <end position="36"/>
    </location>
</feature>
<name>H8GCU8_9PSEU</name>
<feature type="compositionally biased region" description="Low complexity" evidence="1">
    <location>
        <begin position="71"/>
        <end position="82"/>
    </location>
</feature>
<organism evidence="4 5">
    <name type="scientific">Saccharomonospora azurea NA-128</name>
    <dbReference type="NCBI Taxonomy" id="882081"/>
    <lineage>
        <taxon>Bacteria</taxon>
        <taxon>Bacillati</taxon>
        <taxon>Actinomycetota</taxon>
        <taxon>Actinomycetes</taxon>
        <taxon>Pseudonocardiales</taxon>
        <taxon>Pseudonocardiaceae</taxon>
        <taxon>Saccharomonospora</taxon>
    </lineage>
</organism>
<evidence type="ECO:0000256" key="2">
    <source>
        <dbReference type="SAM" id="Phobius"/>
    </source>
</evidence>
<keyword evidence="2" id="KW-0472">Membrane</keyword>
<keyword evidence="2" id="KW-0812">Transmembrane</keyword>
<dbReference type="RefSeq" id="WP_005438941.1">
    <property type="nucleotide sequence ID" value="NZ_CM001466.1"/>
</dbReference>
<dbReference type="AlphaFoldDB" id="H8GCU8"/>
<dbReference type="EMBL" id="CM001466">
    <property type="protein sequence ID" value="EHY87784.1"/>
    <property type="molecule type" value="Genomic_DNA"/>
</dbReference>